<comment type="caution">
    <text evidence="4">The sequence shown here is derived from an EMBL/GenBank/DDBJ whole genome shotgun (WGS) entry which is preliminary data.</text>
</comment>
<dbReference type="EMBL" id="BJYA01000002">
    <property type="protein sequence ID" value="GEN44941.1"/>
    <property type="molecule type" value="Genomic_DNA"/>
</dbReference>
<gene>
    <name evidence="4" type="primary">cheC</name>
    <name evidence="4" type="ORF">AHA02nite_07170</name>
</gene>
<dbReference type="RefSeq" id="WP_017185284.1">
    <property type="nucleotide sequence ID" value="NZ_BJYA01000002.1"/>
</dbReference>
<keyword evidence="1" id="KW-0145">Chemotaxis</keyword>
<name>A0A511W2E3_9BACI</name>
<dbReference type="SUPFAM" id="SSF103039">
    <property type="entry name" value="CheC-like"/>
    <property type="match status" value="1"/>
</dbReference>
<evidence type="ECO:0000313" key="4">
    <source>
        <dbReference type="EMBL" id="GEN44941.1"/>
    </source>
</evidence>
<dbReference type="OrthoDB" id="9812187at2"/>
<keyword evidence="5" id="KW-1185">Reference proteome</keyword>
<dbReference type="InterPro" id="IPR007597">
    <property type="entry name" value="CheC"/>
</dbReference>
<feature type="domain" description="CheC-like protein" evidence="3">
    <location>
        <begin position="10"/>
        <end position="47"/>
    </location>
</feature>
<dbReference type="CDD" id="cd17909">
    <property type="entry name" value="CheC_ClassI"/>
    <property type="match status" value="1"/>
</dbReference>
<dbReference type="InterPro" id="IPR028976">
    <property type="entry name" value="CheC-like_sf"/>
</dbReference>
<evidence type="ECO:0000256" key="1">
    <source>
        <dbReference type="ARBA" id="ARBA00022500"/>
    </source>
</evidence>
<dbReference type="PANTHER" id="PTHR43693">
    <property type="entry name" value="PROTEIN PHOSPHATASE CHEZ"/>
    <property type="match status" value="1"/>
</dbReference>
<accession>A0A511W2E3</accession>
<dbReference type="Proteomes" id="UP000321440">
    <property type="component" value="Unassembled WGS sequence"/>
</dbReference>
<evidence type="ECO:0000259" key="3">
    <source>
        <dbReference type="Pfam" id="PF04509"/>
    </source>
</evidence>
<proteinExistence type="predicted"/>
<dbReference type="AlphaFoldDB" id="A0A511W2E3"/>
<keyword evidence="2" id="KW-0378">Hydrolase</keyword>
<dbReference type="GO" id="GO:0006935">
    <property type="term" value="P:chemotaxis"/>
    <property type="evidence" value="ECO:0007669"/>
    <property type="project" value="UniProtKB-KW"/>
</dbReference>
<evidence type="ECO:0000256" key="2">
    <source>
        <dbReference type="ARBA" id="ARBA00022801"/>
    </source>
</evidence>
<reference evidence="4 5" key="1">
    <citation type="submission" date="2019-07" db="EMBL/GenBank/DDBJ databases">
        <title>Whole genome shotgun sequence of Alkalibacillus haloalkaliphilus NBRC 103110.</title>
        <authorList>
            <person name="Hosoyama A."/>
            <person name="Uohara A."/>
            <person name="Ohji S."/>
            <person name="Ichikawa N."/>
        </authorList>
    </citation>
    <scope>NUCLEOTIDE SEQUENCE [LARGE SCALE GENOMIC DNA]</scope>
    <source>
        <strain evidence="4 5">NBRC 103110</strain>
    </source>
</reference>
<evidence type="ECO:0000313" key="5">
    <source>
        <dbReference type="Proteomes" id="UP000321440"/>
    </source>
</evidence>
<feature type="domain" description="CheC-like protein" evidence="3">
    <location>
        <begin position="110"/>
        <end position="144"/>
    </location>
</feature>
<protein>
    <submittedName>
        <fullName evidence="4">CheY-P phosphatase CheC</fullName>
    </submittedName>
</protein>
<sequence length="209" mass="22800">MQDYEQFQRIHLDVLKEIGNIGAGNAATALSSLINRKVQMTVPIVNIVSFDEMMMEVGGKDEVQAAVFVQATGDLSGSMFFMVPPEEADLFSQLMIGDQSKTVSNGDELATSAFLELGNILTGSYLRALSDFTSLEVVQSVPQVAIDMVGAMLTQGLLEISVSSDQAIMIETVLHDIEGMKREIRGHFFLLPNPETYTSIFESLGVNQL</sequence>
<dbReference type="InterPro" id="IPR050992">
    <property type="entry name" value="CheZ_family_phosphatases"/>
</dbReference>
<dbReference type="Gene3D" id="3.40.1550.10">
    <property type="entry name" value="CheC-like"/>
    <property type="match status" value="1"/>
</dbReference>
<dbReference type="PANTHER" id="PTHR43693:SF1">
    <property type="entry name" value="PROTEIN PHOSPHATASE CHEZ"/>
    <property type="match status" value="1"/>
</dbReference>
<dbReference type="Pfam" id="PF04509">
    <property type="entry name" value="CheC"/>
    <property type="match status" value="2"/>
</dbReference>
<dbReference type="GO" id="GO:0016787">
    <property type="term" value="F:hydrolase activity"/>
    <property type="evidence" value="ECO:0007669"/>
    <property type="project" value="UniProtKB-KW"/>
</dbReference>
<organism evidence="4 5">
    <name type="scientific">Alkalibacillus haloalkaliphilus</name>
    <dbReference type="NCBI Taxonomy" id="94136"/>
    <lineage>
        <taxon>Bacteria</taxon>
        <taxon>Bacillati</taxon>
        <taxon>Bacillota</taxon>
        <taxon>Bacilli</taxon>
        <taxon>Bacillales</taxon>
        <taxon>Bacillaceae</taxon>
        <taxon>Alkalibacillus</taxon>
    </lineage>
</organism>